<dbReference type="SUPFAM" id="SSF55144">
    <property type="entry name" value="LigT-like"/>
    <property type="match status" value="1"/>
</dbReference>
<dbReference type="SUPFAM" id="SSF50044">
    <property type="entry name" value="SH3-domain"/>
    <property type="match status" value="1"/>
</dbReference>
<dbReference type="Gene3D" id="3.40.50.1240">
    <property type="entry name" value="Phosphoglycerate mutase-like"/>
    <property type="match status" value="1"/>
</dbReference>
<dbReference type="SMART" id="SM00326">
    <property type="entry name" value="SH3"/>
    <property type="match status" value="1"/>
</dbReference>
<reference evidence="5" key="2">
    <citation type="submission" date="2025-05" db="UniProtKB">
        <authorList>
            <consortium name="EnsemblMetazoa"/>
        </authorList>
    </citation>
    <scope>IDENTIFICATION</scope>
    <source>
        <strain evidence="5">Foshan</strain>
    </source>
</reference>
<reference evidence="6" key="1">
    <citation type="journal article" date="2015" name="Proc. Natl. Acad. Sci. U.S.A.">
        <title>Genome sequence of the Asian Tiger mosquito, Aedes albopictus, reveals insights into its biology, genetics, and evolution.</title>
        <authorList>
            <person name="Chen X.G."/>
            <person name="Jiang X."/>
            <person name="Gu J."/>
            <person name="Xu M."/>
            <person name="Wu Y."/>
            <person name="Deng Y."/>
            <person name="Zhang C."/>
            <person name="Bonizzoni M."/>
            <person name="Dermauw W."/>
            <person name="Vontas J."/>
            <person name="Armbruster P."/>
            <person name="Huang X."/>
            <person name="Yang Y."/>
            <person name="Zhang H."/>
            <person name="He W."/>
            <person name="Peng H."/>
            <person name="Liu Y."/>
            <person name="Wu K."/>
            <person name="Chen J."/>
            <person name="Lirakis M."/>
            <person name="Topalis P."/>
            <person name="Van Leeuwen T."/>
            <person name="Hall A.B."/>
            <person name="Jiang X."/>
            <person name="Thorpe C."/>
            <person name="Mueller R.L."/>
            <person name="Sun C."/>
            <person name="Waterhouse R.M."/>
            <person name="Yan G."/>
            <person name="Tu Z.J."/>
            <person name="Fang X."/>
            <person name="James A.A."/>
        </authorList>
    </citation>
    <scope>NUCLEOTIDE SEQUENCE [LARGE SCALE GENOMIC DNA]</scope>
    <source>
        <strain evidence="6">Foshan</strain>
    </source>
</reference>
<dbReference type="InterPro" id="IPR013078">
    <property type="entry name" value="His_Pase_superF_clade-1"/>
</dbReference>
<dbReference type="EnsemblMetazoa" id="AALFPA23_023209.R34515">
    <property type="protein sequence ID" value="AALFPA23_023209.P34515"/>
    <property type="gene ID" value="AALFPA23_023209"/>
</dbReference>
<feature type="domain" description="SH3" evidence="3">
    <location>
        <begin position="269"/>
        <end position="334"/>
    </location>
</feature>
<dbReference type="Pfam" id="PF14604">
    <property type="entry name" value="SH3_9"/>
    <property type="match status" value="1"/>
</dbReference>
<dbReference type="CDD" id="cd14301">
    <property type="entry name" value="UBA_UBS3B"/>
    <property type="match status" value="1"/>
</dbReference>
<dbReference type="InterPro" id="IPR036028">
    <property type="entry name" value="SH3-like_dom_sf"/>
</dbReference>
<keyword evidence="1 2" id="KW-0728">SH3 domain</keyword>
<accession>A0ABM2A031</accession>
<dbReference type="InterPro" id="IPR009060">
    <property type="entry name" value="UBA-like_sf"/>
</dbReference>
<protein>
    <recommendedName>
        <fullName evidence="7">Suppressor of t-cell receptor signaling 1</fullName>
    </recommendedName>
</protein>
<proteinExistence type="predicted"/>
<dbReference type="Gene3D" id="1.10.8.10">
    <property type="entry name" value="DNA helicase RuvA subunit, C-terminal domain"/>
    <property type="match status" value="1"/>
</dbReference>
<dbReference type="PROSITE" id="PS50002">
    <property type="entry name" value="SH3"/>
    <property type="match status" value="1"/>
</dbReference>
<evidence type="ECO:0000256" key="2">
    <source>
        <dbReference type="PROSITE-ProRule" id="PRU00192"/>
    </source>
</evidence>
<dbReference type="Proteomes" id="UP000069940">
    <property type="component" value="Unassembled WGS sequence"/>
</dbReference>
<evidence type="ECO:0000256" key="1">
    <source>
        <dbReference type="ARBA" id="ARBA00022443"/>
    </source>
</evidence>
<dbReference type="GeneID" id="109408854"/>
<dbReference type="SMART" id="SM00165">
    <property type="entry name" value="UBA"/>
    <property type="match status" value="1"/>
</dbReference>
<dbReference type="PROSITE" id="PS50030">
    <property type="entry name" value="UBA"/>
    <property type="match status" value="1"/>
</dbReference>
<dbReference type="RefSeq" id="XP_019537769.3">
    <property type="nucleotide sequence ID" value="XM_019682224.3"/>
</dbReference>
<organism evidence="5 6">
    <name type="scientific">Aedes albopictus</name>
    <name type="common">Asian tiger mosquito</name>
    <name type="synonym">Stegomyia albopicta</name>
    <dbReference type="NCBI Taxonomy" id="7160"/>
    <lineage>
        <taxon>Eukaryota</taxon>
        <taxon>Metazoa</taxon>
        <taxon>Ecdysozoa</taxon>
        <taxon>Arthropoda</taxon>
        <taxon>Hexapoda</taxon>
        <taxon>Insecta</taxon>
        <taxon>Pterygota</taxon>
        <taxon>Neoptera</taxon>
        <taxon>Endopterygota</taxon>
        <taxon>Diptera</taxon>
        <taxon>Nematocera</taxon>
        <taxon>Culicoidea</taxon>
        <taxon>Culicidae</taxon>
        <taxon>Culicinae</taxon>
        <taxon>Aedini</taxon>
        <taxon>Aedes</taxon>
        <taxon>Stegomyia</taxon>
    </lineage>
</organism>
<evidence type="ECO:0000259" key="3">
    <source>
        <dbReference type="PROSITE" id="PS50002"/>
    </source>
</evidence>
<keyword evidence="6" id="KW-1185">Reference proteome</keyword>
<dbReference type="SUPFAM" id="SSF46934">
    <property type="entry name" value="UBA-like"/>
    <property type="match status" value="1"/>
</dbReference>
<sequence length="712" mass="80183">MAALPPRKNPTPTKISKQHLTPLQILLQMGFPKHRAEKALAATGNRGVQLASDWLLAHVNDPSLDECSPREYILYACPTGPFLQQLENFWTQSRELCGWNGAHNFTPHITLVSFFKAPDECAPQLSKALKELMTLPGALIDRPISLELYTSPNFMGFFVVEDDANYLKRLALQYVKEVSHSIISDTYEQLDALVTCFPWCGGVTSARCIPRSSRSISLEPHVKSLHLTLAYQFPTAQFNALKQLVENLDSSSTGANWELRLYSRDARLATKQVHKVLYPHTPREPDELELRIGDYIYLSSEAIQNSSDGWVEGISWLTGTTGYLPENYTERTAESDAWTMHRTVQLCDPITPDLGEQPSDMVDGIAGFNRSATIHENHDIESLETVSVGHGEVQTQQQLVEMSQVDARSKEDAVSAEKLYELMKKRTAQSVIGGSSAGEESKENSVAKDDGAAGRRIYVLRHGERIDFTFGTWIPYCFDQTGNYIRKDLNMPKSLPQRISAQWKRDSPLTNMGLYQARLTGEGMRDAGVRIDHVYSSPSFRCIQTTTSILEGLGLKDSHPIHVEPGLFEWLAWYQEGLPEWMSKEELVAADYNIVLDYEPLTKEDDLKARLQEGLEEFYQRNSSVTEYLINNTSGNILIVGHATTLDTCTRHIVGEKLRSTNDMSRIMQKVPYCSMAVIESEDGLGDWRLVEPPCDPVTHTNNNRFDWKILA</sequence>
<feature type="domain" description="UBA" evidence="4">
    <location>
        <begin position="14"/>
        <end position="58"/>
    </location>
</feature>
<dbReference type="Gene3D" id="2.30.30.40">
    <property type="entry name" value="SH3 Domains"/>
    <property type="match status" value="1"/>
</dbReference>
<dbReference type="SUPFAM" id="SSF53254">
    <property type="entry name" value="Phosphoglycerate mutase-like"/>
    <property type="match status" value="1"/>
</dbReference>
<evidence type="ECO:0008006" key="7">
    <source>
        <dbReference type="Google" id="ProtNLM"/>
    </source>
</evidence>
<dbReference type="CDD" id="cd07067">
    <property type="entry name" value="HP_PGM_like"/>
    <property type="match status" value="1"/>
</dbReference>
<evidence type="ECO:0000313" key="6">
    <source>
        <dbReference type="Proteomes" id="UP000069940"/>
    </source>
</evidence>
<dbReference type="CDD" id="cd11791">
    <property type="entry name" value="SH3_UBASH3"/>
    <property type="match status" value="1"/>
</dbReference>
<evidence type="ECO:0000313" key="5">
    <source>
        <dbReference type="EnsemblMetazoa" id="AALFPA23_023209.P34515"/>
    </source>
</evidence>
<dbReference type="PANTHER" id="PTHR16469">
    <property type="entry name" value="UBIQUITIN-ASSOCIATED AND SH3 DOMAIN-CONTAINING BA-RELATED"/>
    <property type="match status" value="1"/>
</dbReference>
<dbReference type="InterPro" id="IPR009097">
    <property type="entry name" value="Cyclic_Pdiesterase"/>
</dbReference>
<dbReference type="InterPro" id="IPR015940">
    <property type="entry name" value="UBA"/>
</dbReference>
<dbReference type="Gene3D" id="3.90.1140.10">
    <property type="entry name" value="Cyclic phosphodiesterase"/>
    <property type="match status" value="1"/>
</dbReference>
<dbReference type="InterPro" id="IPR001452">
    <property type="entry name" value="SH3_domain"/>
</dbReference>
<evidence type="ECO:0000259" key="4">
    <source>
        <dbReference type="PROSITE" id="PS50030"/>
    </source>
</evidence>
<dbReference type="Pfam" id="PF00300">
    <property type="entry name" value="His_Phos_1"/>
    <property type="match status" value="1"/>
</dbReference>
<dbReference type="PANTHER" id="PTHR16469:SF27">
    <property type="entry name" value="UBIQUITIN-ASSOCIATED AND SH3 DOMAIN-CONTAINING BA-RELATED"/>
    <property type="match status" value="1"/>
</dbReference>
<dbReference type="InterPro" id="IPR029033">
    <property type="entry name" value="His_PPase_superfam"/>
</dbReference>
<dbReference type="Pfam" id="PF22562">
    <property type="entry name" value="UBA_7"/>
    <property type="match status" value="1"/>
</dbReference>
<name>A0ABM2A031_AEDAL</name>
<dbReference type="InterPro" id="IPR051710">
    <property type="entry name" value="Phosphatase_SH3-domain"/>
</dbReference>